<sequence>MLLHLLRHFFDDDGTSLRKLRDWGDNSAGENFIYLCVSITLVCFAGCMSGLTLGLLSLDAVELEVLKRCGTEQEKKCAAKIIPIISNAHYLLVTLLLCNAVAMEALPIVLDKMVDEGIAIILGVTAVLFFGEIIPQAACSRYGIVIGAAMAIPVRILMVVTFPVSWPISKILDYVLGGEHSSLFRRKQLKALVSIHSKEEGFGGKLTTDEIQIITGALDLTTKTAYHAMTSMEKVFMLSTNQRLDESTVDAIMSSKPFSRLPIYRGENRKDVVGLILVKELLEYVKKFPDSPVSSLKIRPLPRLSASTPMYDMLKLFRTGRAHMALLTQPDFGDLSTAIEDGGRGTDGQVRLQPLGRMSAARPRTNDPPASHLMEANGSAVLAHDSVEFASAFMTASTLHKPMQGGELPSVMNSHHGHNPNPETHGRSCVPLQGSATVPFESIANEGGLRMSASETTTKFEMHNSSVLESTPDVLLTQTSTEMNNAMSISSKMSRSRIAMMSIQTFFRGRASATGGRGVDDVELGRGLAKRTQSGYTDGGSSEEEDVDDMLPIPMIALPGEPIGIITIEDVIEELMQFEIVDETDKFVDNEQSVLVSDAHLDSDLPETMKMVLSLAEAAKARMLGKASRNLAHKSVEFSLPFTAEREEGGILASVQEEGQVQRIANFMGSILRPGPSIANSSAIVGGSSSEGGGGGMAGLLRKTGAAAAALGLGRDVITGTEQESAPLLEGQSDSSTNSPMNMVMKASAGASSMVAVGRDGGNMFPVADPPVMSGSALAAALMVASGTHVQGQLPSPSLKAASGAVPFTKKASHELFSYLESVKQQSADKQNLNLLGSEEIDIIKKGDN</sequence>
<evidence type="ECO:0000256" key="5">
    <source>
        <dbReference type="SAM" id="Phobius"/>
    </source>
</evidence>
<evidence type="ECO:0000256" key="4">
    <source>
        <dbReference type="SAM" id="MobiDB-lite"/>
    </source>
</evidence>
<dbReference type="OrthoDB" id="5353557at2759"/>
<dbReference type="PROSITE" id="PS51846">
    <property type="entry name" value="CNNM"/>
    <property type="match status" value="1"/>
</dbReference>
<dbReference type="PANTHER" id="PTHR12064:SF97">
    <property type="entry name" value="METAL TRANSPORTER CNNM-5"/>
    <property type="match status" value="1"/>
</dbReference>
<dbReference type="GO" id="GO:0010960">
    <property type="term" value="P:magnesium ion homeostasis"/>
    <property type="evidence" value="ECO:0007669"/>
    <property type="project" value="InterPro"/>
</dbReference>
<dbReference type="GO" id="GO:0016020">
    <property type="term" value="C:membrane"/>
    <property type="evidence" value="ECO:0007669"/>
    <property type="project" value="UniProtKB-UniRule"/>
</dbReference>
<dbReference type="InterPro" id="IPR000644">
    <property type="entry name" value="CBS_dom"/>
</dbReference>
<keyword evidence="3 5" id="KW-0472">Membrane</keyword>
<gene>
    <name evidence="8" type="ORF">CEUSTIGMA_g11142.t1</name>
</gene>
<dbReference type="GO" id="GO:0030026">
    <property type="term" value="P:intracellular manganese ion homeostasis"/>
    <property type="evidence" value="ECO:0007669"/>
    <property type="project" value="TreeGrafter"/>
</dbReference>
<organism evidence="8 9">
    <name type="scientific">Chlamydomonas eustigma</name>
    <dbReference type="NCBI Taxonomy" id="1157962"/>
    <lineage>
        <taxon>Eukaryota</taxon>
        <taxon>Viridiplantae</taxon>
        <taxon>Chlorophyta</taxon>
        <taxon>core chlorophytes</taxon>
        <taxon>Chlorophyceae</taxon>
        <taxon>CS clade</taxon>
        <taxon>Chlamydomonadales</taxon>
        <taxon>Chlamydomonadaceae</taxon>
        <taxon>Chlamydomonas</taxon>
    </lineage>
</organism>
<evidence type="ECO:0000259" key="6">
    <source>
        <dbReference type="PROSITE" id="PS51371"/>
    </source>
</evidence>
<evidence type="ECO:0000259" key="7">
    <source>
        <dbReference type="PROSITE" id="PS51846"/>
    </source>
</evidence>
<evidence type="ECO:0008006" key="10">
    <source>
        <dbReference type="Google" id="ProtNLM"/>
    </source>
</evidence>
<dbReference type="PANTHER" id="PTHR12064">
    <property type="entry name" value="METAL TRANSPORTER CNNM"/>
    <property type="match status" value="1"/>
</dbReference>
<dbReference type="Proteomes" id="UP000232323">
    <property type="component" value="Unassembled WGS sequence"/>
</dbReference>
<feature type="transmembrane region" description="Helical" evidence="5">
    <location>
        <begin position="142"/>
        <end position="166"/>
    </location>
</feature>
<accession>A0A250XKX3</accession>
<name>A0A250XKX3_9CHLO</name>
<feature type="region of interest" description="Disordered" evidence="4">
    <location>
        <begin position="722"/>
        <end position="741"/>
    </location>
</feature>
<dbReference type="STRING" id="1157962.A0A250XKX3"/>
<feature type="transmembrane region" description="Helical" evidence="5">
    <location>
        <begin position="32"/>
        <end position="58"/>
    </location>
</feature>
<evidence type="ECO:0000313" key="9">
    <source>
        <dbReference type="Proteomes" id="UP000232323"/>
    </source>
</evidence>
<dbReference type="GO" id="GO:0005737">
    <property type="term" value="C:cytoplasm"/>
    <property type="evidence" value="ECO:0007669"/>
    <property type="project" value="TreeGrafter"/>
</dbReference>
<keyword evidence="2" id="KW-0129">CBS domain</keyword>
<dbReference type="InterPro" id="IPR045095">
    <property type="entry name" value="ACDP"/>
</dbReference>
<reference evidence="8 9" key="1">
    <citation type="submission" date="2017-08" db="EMBL/GenBank/DDBJ databases">
        <title>Acidophilic green algal genome provides insights into adaptation to an acidic environment.</title>
        <authorList>
            <person name="Hirooka S."/>
            <person name="Hirose Y."/>
            <person name="Kanesaki Y."/>
            <person name="Higuchi S."/>
            <person name="Fujiwara T."/>
            <person name="Onuma R."/>
            <person name="Era A."/>
            <person name="Ohbayashi R."/>
            <person name="Uzuka A."/>
            <person name="Nozaki H."/>
            <person name="Yoshikawa H."/>
            <person name="Miyagishima S.Y."/>
        </authorList>
    </citation>
    <scope>NUCLEOTIDE SEQUENCE [LARGE SCALE GENOMIC DNA]</scope>
    <source>
        <strain evidence="8 9">NIES-2499</strain>
    </source>
</reference>
<feature type="transmembrane region" description="Helical" evidence="5">
    <location>
        <begin position="90"/>
        <end position="110"/>
    </location>
</feature>
<feature type="domain" description="CNNM transmembrane" evidence="7">
    <location>
        <begin position="27"/>
        <end position="210"/>
    </location>
</feature>
<comment type="caution">
    <text evidence="8">The sequence shown here is derived from an EMBL/GenBank/DDBJ whole genome shotgun (WGS) entry which is preliminary data.</text>
</comment>
<evidence type="ECO:0000313" key="8">
    <source>
        <dbReference type="EMBL" id="GAX83717.1"/>
    </source>
</evidence>
<keyword evidence="1" id="KW-0677">Repeat</keyword>
<protein>
    <recommendedName>
        <fullName evidence="10">CNNM transmembrane domain-containing protein</fullName>
    </recommendedName>
</protein>
<evidence type="ECO:0000256" key="3">
    <source>
        <dbReference type="PROSITE-ProRule" id="PRU01193"/>
    </source>
</evidence>
<feature type="transmembrane region" description="Helical" evidence="5">
    <location>
        <begin position="116"/>
        <end position="135"/>
    </location>
</feature>
<dbReference type="InterPro" id="IPR046342">
    <property type="entry name" value="CBS_dom_sf"/>
</dbReference>
<keyword evidence="3 5" id="KW-1133">Transmembrane helix</keyword>
<dbReference type="PROSITE" id="PS51371">
    <property type="entry name" value="CBS"/>
    <property type="match status" value="1"/>
</dbReference>
<dbReference type="Pfam" id="PF01595">
    <property type="entry name" value="CNNM"/>
    <property type="match status" value="1"/>
</dbReference>
<feature type="domain" description="CBS" evidence="6">
    <location>
        <begin position="229"/>
        <end position="293"/>
    </location>
</feature>
<feature type="compositionally biased region" description="Polar residues" evidence="4">
    <location>
        <begin position="732"/>
        <end position="741"/>
    </location>
</feature>
<dbReference type="Gene3D" id="3.10.580.10">
    <property type="entry name" value="CBS-domain"/>
    <property type="match status" value="1"/>
</dbReference>
<dbReference type="InterPro" id="IPR002550">
    <property type="entry name" value="CNNM"/>
</dbReference>
<evidence type="ECO:0000256" key="1">
    <source>
        <dbReference type="ARBA" id="ARBA00022737"/>
    </source>
</evidence>
<proteinExistence type="predicted"/>
<keyword evidence="9" id="KW-1185">Reference proteome</keyword>
<keyword evidence="3 5" id="KW-0812">Transmembrane</keyword>
<dbReference type="AlphaFoldDB" id="A0A250XKX3"/>
<dbReference type="EMBL" id="BEGY01000105">
    <property type="protein sequence ID" value="GAX83717.1"/>
    <property type="molecule type" value="Genomic_DNA"/>
</dbReference>
<dbReference type="SUPFAM" id="SSF54631">
    <property type="entry name" value="CBS-domain pair"/>
    <property type="match status" value="1"/>
</dbReference>
<evidence type="ECO:0000256" key="2">
    <source>
        <dbReference type="PROSITE-ProRule" id="PRU00703"/>
    </source>
</evidence>